<keyword evidence="1" id="KW-0489">Methyltransferase</keyword>
<dbReference type="AlphaFoldDB" id="A0A4U5JJH0"/>
<sequence>MHKQALSNYVEGEQHRLVEGWLGDGAISLILAADRRQKAAGVRGPVLEIGVHHGRLFLLFAMLARSDEKALALDLFEDQHLNIDWSGRGDRAALWKNIDTYLGDRERVIAIRANSLDLGPNSLDEHLSGQKVRLLSVDGGHTREHVLNDLALASAWLHADGIVFVDDFYNADWPGVNEGVVRYLTDPAHGLAPLCYGDNKLLMCKREGWQSANAWLTTEFLPTCAAYKKVAFCDYETYHVTPPAPSTV</sequence>
<dbReference type="RefSeq" id="WP_137268123.1">
    <property type="nucleotide sequence ID" value="NZ_SZUA01000003.1"/>
</dbReference>
<proteinExistence type="predicted"/>
<dbReference type="Gene3D" id="3.40.50.150">
    <property type="entry name" value="Vaccinia Virus protein VP39"/>
    <property type="match status" value="1"/>
</dbReference>
<dbReference type="GO" id="GO:0032259">
    <property type="term" value="P:methylation"/>
    <property type="evidence" value="ECO:0007669"/>
    <property type="project" value="UniProtKB-KW"/>
</dbReference>
<dbReference type="OrthoDB" id="9799872at2"/>
<organism evidence="1 2">
    <name type="scientific">Luteimonas gilva</name>
    <dbReference type="NCBI Taxonomy" id="2572684"/>
    <lineage>
        <taxon>Bacteria</taxon>
        <taxon>Pseudomonadati</taxon>
        <taxon>Pseudomonadota</taxon>
        <taxon>Gammaproteobacteria</taxon>
        <taxon>Lysobacterales</taxon>
        <taxon>Lysobacteraceae</taxon>
        <taxon>Luteimonas</taxon>
    </lineage>
</organism>
<name>A0A4U5JJH0_9GAMM</name>
<dbReference type="GO" id="GO:0008168">
    <property type="term" value="F:methyltransferase activity"/>
    <property type="evidence" value="ECO:0007669"/>
    <property type="project" value="UniProtKB-KW"/>
</dbReference>
<reference evidence="1 2" key="1">
    <citation type="submission" date="2019-04" db="EMBL/GenBank/DDBJ databases">
        <title>Reference strain of H23.</title>
        <authorList>
            <person name="Luo X."/>
        </authorList>
    </citation>
    <scope>NUCLEOTIDE SEQUENCE [LARGE SCALE GENOMIC DNA]</scope>
    <source>
        <strain evidence="1 2">H23</strain>
    </source>
</reference>
<dbReference type="SUPFAM" id="SSF53335">
    <property type="entry name" value="S-adenosyl-L-methionine-dependent methyltransferases"/>
    <property type="match status" value="1"/>
</dbReference>
<comment type="caution">
    <text evidence="1">The sequence shown here is derived from an EMBL/GenBank/DDBJ whole genome shotgun (WGS) entry which is preliminary data.</text>
</comment>
<dbReference type="Proteomes" id="UP000308707">
    <property type="component" value="Unassembled WGS sequence"/>
</dbReference>
<dbReference type="InterPro" id="IPR029063">
    <property type="entry name" value="SAM-dependent_MTases_sf"/>
</dbReference>
<dbReference type="Pfam" id="PF13578">
    <property type="entry name" value="Methyltransf_24"/>
    <property type="match status" value="1"/>
</dbReference>
<dbReference type="EMBL" id="SZUA01000003">
    <property type="protein sequence ID" value="TKR29720.1"/>
    <property type="molecule type" value="Genomic_DNA"/>
</dbReference>
<accession>A0A4U5JJH0</accession>
<keyword evidence="1" id="KW-0808">Transferase</keyword>
<evidence type="ECO:0000313" key="2">
    <source>
        <dbReference type="Proteomes" id="UP000308707"/>
    </source>
</evidence>
<protein>
    <submittedName>
        <fullName evidence="1">Class I SAM-dependent methyltransferase</fullName>
    </submittedName>
</protein>
<evidence type="ECO:0000313" key="1">
    <source>
        <dbReference type="EMBL" id="TKR29720.1"/>
    </source>
</evidence>
<keyword evidence="2" id="KW-1185">Reference proteome</keyword>
<gene>
    <name evidence="1" type="ORF">FCE95_16510</name>
</gene>